<organism evidence="9 10">
    <name type="scientific">Breznakiella homolactica</name>
    <dbReference type="NCBI Taxonomy" id="2798577"/>
    <lineage>
        <taxon>Bacteria</taxon>
        <taxon>Pseudomonadati</taxon>
        <taxon>Spirochaetota</taxon>
        <taxon>Spirochaetia</taxon>
        <taxon>Spirochaetales</taxon>
        <taxon>Breznakiellaceae</taxon>
        <taxon>Breznakiella</taxon>
    </lineage>
</organism>
<feature type="transmembrane region" description="Helical" evidence="7">
    <location>
        <begin position="7"/>
        <end position="27"/>
    </location>
</feature>
<dbReference type="PROSITE" id="PS50928">
    <property type="entry name" value="ABC_TM1"/>
    <property type="match status" value="1"/>
</dbReference>
<dbReference type="PANTHER" id="PTHR43005:SF1">
    <property type="entry name" value="SPERMIDINE_PUTRESCINE TRANSPORT SYSTEM PERMEASE PROTEIN"/>
    <property type="match status" value="1"/>
</dbReference>
<comment type="subcellular location">
    <subcellularLocation>
        <location evidence="1 7">Cell membrane</location>
        <topology evidence="1 7">Multi-pass membrane protein</topology>
    </subcellularLocation>
</comment>
<dbReference type="RefSeq" id="WP_215625402.1">
    <property type="nucleotide sequence ID" value="NZ_CP067089.2"/>
</dbReference>
<evidence type="ECO:0000256" key="6">
    <source>
        <dbReference type="ARBA" id="ARBA00023136"/>
    </source>
</evidence>
<sequence length="289" mass="32483">MRKQLPGFLFVLPALILLLVLMVYPLWQTVLFSFSDVSLPYFETKFVGLKHFIATVQRYEFPRIILNTLIWVFGSVLFQFTFAFAVALFLNNNFKGRIIIQTIALLPWAIPSIVAGNTWKWIMQTDFGLLNAMLKQLGLASLARPWLTDPSLALGSVLFATIWQGYPFLMVMLLAGMKAIPQEQYEAAEVDGANAFQRLISITIPNLKNIIVIVVMLQIVYAWNAFDLIFVMTGGGPGGATEILGLFIYRLGLNEFNFSQSSAVSVMLIGFVLLTMLIRNLLTRGEKIK</sequence>
<protein>
    <submittedName>
        <fullName evidence="9">Sugar ABC transporter permease</fullName>
    </submittedName>
</protein>
<accession>A0A7T7XKM6</accession>
<evidence type="ECO:0000259" key="8">
    <source>
        <dbReference type="PROSITE" id="PS50928"/>
    </source>
</evidence>
<evidence type="ECO:0000256" key="2">
    <source>
        <dbReference type="ARBA" id="ARBA00022448"/>
    </source>
</evidence>
<keyword evidence="5 7" id="KW-1133">Transmembrane helix</keyword>
<feature type="domain" description="ABC transmembrane type-1" evidence="8">
    <location>
        <begin position="65"/>
        <end position="279"/>
    </location>
</feature>
<dbReference type="SUPFAM" id="SSF160964">
    <property type="entry name" value="MalF N-terminal region-like"/>
    <property type="match status" value="1"/>
</dbReference>
<evidence type="ECO:0000256" key="5">
    <source>
        <dbReference type="ARBA" id="ARBA00022989"/>
    </source>
</evidence>
<gene>
    <name evidence="9" type="ORF">JFL75_14255</name>
</gene>
<dbReference type="CDD" id="cd06261">
    <property type="entry name" value="TM_PBP2"/>
    <property type="match status" value="1"/>
</dbReference>
<evidence type="ECO:0000313" key="9">
    <source>
        <dbReference type="EMBL" id="QQO08096.1"/>
    </source>
</evidence>
<dbReference type="InterPro" id="IPR035906">
    <property type="entry name" value="MetI-like_sf"/>
</dbReference>
<feature type="transmembrane region" description="Helical" evidence="7">
    <location>
        <begin position="207"/>
        <end position="226"/>
    </location>
</feature>
<dbReference type="AlphaFoldDB" id="A0A7T7XKM6"/>
<keyword evidence="3" id="KW-1003">Cell membrane</keyword>
<keyword evidence="6 7" id="KW-0472">Membrane</keyword>
<feature type="transmembrane region" description="Helical" evidence="7">
    <location>
        <begin position="69"/>
        <end position="90"/>
    </location>
</feature>
<dbReference type="InterPro" id="IPR000515">
    <property type="entry name" value="MetI-like"/>
</dbReference>
<evidence type="ECO:0000256" key="1">
    <source>
        <dbReference type="ARBA" id="ARBA00004651"/>
    </source>
</evidence>
<name>A0A7T7XKM6_9SPIR</name>
<feature type="transmembrane region" description="Helical" evidence="7">
    <location>
        <begin position="263"/>
        <end position="282"/>
    </location>
</feature>
<keyword evidence="4 7" id="KW-0812">Transmembrane</keyword>
<dbReference type="Pfam" id="PF00528">
    <property type="entry name" value="BPD_transp_1"/>
    <property type="match status" value="1"/>
</dbReference>
<dbReference type="EMBL" id="CP067089">
    <property type="protein sequence ID" value="QQO08096.1"/>
    <property type="molecule type" value="Genomic_DNA"/>
</dbReference>
<reference evidence="9" key="1">
    <citation type="submission" date="2021-01" db="EMBL/GenBank/DDBJ databases">
        <title>Description of Breznakiella homolactica.</title>
        <authorList>
            <person name="Song Y."/>
            <person name="Brune A."/>
        </authorList>
    </citation>
    <scope>NUCLEOTIDE SEQUENCE</scope>
    <source>
        <strain evidence="9">RmG30</strain>
    </source>
</reference>
<evidence type="ECO:0000256" key="4">
    <source>
        <dbReference type="ARBA" id="ARBA00022692"/>
    </source>
</evidence>
<dbReference type="Gene3D" id="1.10.3720.10">
    <property type="entry name" value="MetI-like"/>
    <property type="match status" value="1"/>
</dbReference>
<comment type="similarity">
    <text evidence="7">Belongs to the binding-protein-dependent transport system permease family.</text>
</comment>
<feature type="transmembrane region" description="Helical" evidence="7">
    <location>
        <begin position="102"/>
        <end position="122"/>
    </location>
</feature>
<keyword evidence="10" id="KW-1185">Reference proteome</keyword>
<dbReference type="PANTHER" id="PTHR43005">
    <property type="entry name" value="BLR7065 PROTEIN"/>
    <property type="match status" value="1"/>
</dbReference>
<evidence type="ECO:0000256" key="7">
    <source>
        <dbReference type="RuleBase" id="RU363032"/>
    </source>
</evidence>
<evidence type="ECO:0000256" key="3">
    <source>
        <dbReference type="ARBA" id="ARBA00022475"/>
    </source>
</evidence>
<dbReference type="SUPFAM" id="SSF161098">
    <property type="entry name" value="MetI-like"/>
    <property type="match status" value="1"/>
</dbReference>
<dbReference type="KEGG" id="bhc:JFL75_14255"/>
<dbReference type="Proteomes" id="UP000595917">
    <property type="component" value="Chromosome"/>
</dbReference>
<evidence type="ECO:0000313" key="10">
    <source>
        <dbReference type="Proteomes" id="UP000595917"/>
    </source>
</evidence>
<proteinExistence type="inferred from homology"/>
<feature type="transmembrane region" description="Helical" evidence="7">
    <location>
        <begin position="152"/>
        <end position="175"/>
    </location>
</feature>
<keyword evidence="2 7" id="KW-0813">Transport</keyword>
<dbReference type="GO" id="GO:0055085">
    <property type="term" value="P:transmembrane transport"/>
    <property type="evidence" value="ECO:0007669"/>
    <property type="project" value="InterPro"/>
</dbReference>
<dbReference type="GO" id="GO:0005886">
    <property type="term" value="C:plasma membrane"/>
    <property type="evidence" value="ECO:0007669"/>
    <property type="project" value="UniProtKB-SubCell"/>
</dbReference>